<dbReference type="Gene3D" id="3.30.420.10">
    <property type="entry name" value="Ribonuclease H-like superfamily/Ribonuclease H"/>
    <property type="match status" value="1"/>
</dbReference>
<dbReference type="AlphaFoldDB" id="A0A5A7SRH1"/>
<dbReference type="EMBL" id="SSTE01022851">
    <property type="protein sequence ID" value="KAA0031735.1"/>
    <property type="molecule type" value="Genomic_DNA"/>
</dbReference>
<dbReference type="InterPro" id="IPR023780">
    <property type="entry name" value="Chromo_domain"/>
</dbReference>
<dbReference type="Proteomes" id="UP000321393">
    <property type="component" value="Unassembled WGS sequence"/>
</dbReference>
<dbReference type="GO" id="GO:0003676">
    <property type="term" value="F:nucleic acid binding"/>
    <property type="evidence" value="ECO:0007669"/>
    <property type="project" value="InterPro"/>
</dbReference>
<sequence>MEVVNKCLELYLRCLCQERPKTWSEKLAWTEYWYNTNYHASIKTTPYAVVYGQPPPPICSYGQVSTTPNDSVEYQLQNKDETLAVLKQHLQQAQEQMKKFFDVHRREVVFDIGDWVYLKLQPYRQQSVAKRRCDKLCPKYFGPYMVLGRVGEVAYLLDLPENAKIHPVFHVSQLKRAVGDKHRIQPDISALNDQMELVLVPDQVTQLRWNDAERDWEYLVHWKDQPSHEATWESYATLVNQFPDFHLEDKVTLLLGGIARPPITQVYHRKRKKGFSGPNIGIRASRQSGRWKKMMQKMIEDRLTASEAEIEAIKQKDQRLPLLKKNLEKVHAMLSAIYEDRQRQLGGLKMTGISTGKRKLRNEDTAEEEGEEGETSLSVETGA</sequence>
<feature type="domain" description="Chromo" evidence="2">
    <location>
        <begin position="203"/>
        <end position="244"/>
    </location>
</feature>
<dbReference type="InterPro" id="IPR012337">
    <property type="entry name" value="RNaseH-like_sf"/>
</dbReference>
<dbReference type="PANTHER" id="PTHR46148:SF52">
    <property type="entry name" value="OS04G0603800 PROTEIN"/>
    <property type="match status" value="1"/>
</dbReference>
<reference evidence="4 5" key="1">
    <citation type="submission" date="2019-08" db="EMBL/GenBank/DDBJ databases">
        <title>Draft genome sequences of two oriental melons (Cucumis melo L. var makuwa).</title>
        <authorList>
            <person name="Kwon S.-Y."/>
        </authorList>
    </citation>
    <scope>NUCLEOTIDE SEQUENCE [LARGE SCALE GENOMIC DNA]</scope>
    <source>
        <strain evidence="5">cv. SW 3</strain>
        <tissue evidence="4">Leaf</tissue>
    </source>
</reference>
<evidence type="ECO:0000313" key="5">
    <source>
        <dbReference type="Proteomes" id="UP000321393"/>
    </source>
</evidence>
<dbReference type="SUPFAM" id="SSF54160">
    <property type="entry name" value="Chromo domain-like"/>
    <property type="match status" value="1"/>
</dbReference>
<comment type="caution">
    <text evidence="4">The sequence shown here is derived from an EMBL/GenBank/DDBJ whole genome shotgun (WGS) entry which is preliminary data.</text>
</comment>
<name>A0A5A7SRH1_CUCMM</name>
<dbReference type="InterPro" id="IPR016197">
    <property type="entry name" value="Chromo-like_dom_sf"/>
</dbReference>
<evidence type="ECO:0000259" key="2">
    <source>
        <dbReference type="Pfam" id="PF00385"/>
    </source>
</evidence>
<feature type="compositionally biased region" description="Acidic residues" evidence="1">
    <location>
        <begin position="365"/>
        <end position="374"/>
    </location>
</feature>
<dbReference type="PANTHER" id="PTHR46148">
    <property type="entry name" value="CHROMO DOMAIN-CONTAINING PROTEIN"/>
    <property type="match status" value="1"/>
</dbReference>
<dbReference type="InterPro" id="IPR056924">
    <property type="entry name" value="SH3_Tf2-1"/>
</dbReference>
<dbReference type="Pfam" id="PF24626">
    <property type="entry name" value="SH3_Tf2-1"/>
    <property type="match status" value="1"/>
</dbReference>
<organism evidence="4 5">
    <name type="scientific">Cucumis melo var. makuwa</name>
    <name type="common">Oriental melon</name>
    <dbReference type="NCBI Taxonomy" id="1194695"/>
    <lineage>
        <taxon>Eukaryota</taxon>
        <taxon>Viridiplantae</taxon>
        <taxon>Streptophyta</taxon>
        <taxon>Embryophyta</taxon>
        <taxon>Tracheophyta</taxon>
        <taxon>Spermatophyta</taxon>
        <taxon>Magnoliopsida</taxon>
        <taxon>eudicotyledons</taxon>
        <taxon>Gunneridae</taxon>
        <taxon>Pentapetalae</taxon>
        <taxon>rosids</taxon>
        <taxon>fabids</taxon>
        <taxon>Cucurbitales</taxon>
        <taxon>Cucurbitaceae</taxon>
        <taxon>Benincaseae</taxon>
        <taxon>Cucumis</taxon>
    </lineage>
</organism>
<dbReference type="InterPro" id="IPR036397">
    <property type="entry name" value="RNaseH_sf"/>
</dbReference>
<evidence type="ECO:0000256" key="1">
    <source>
        <dbReference type="SAM" id="MobiDB-lite"/>
    </source>
</evidence>
<dbReference type="Gene3D" id="2.40.50.40">
    <property type="match status" value="1"/>
</dbReference>
<dbReference type="SUPFAM" id="SSF53098">
    <property type="entry name" value="Ribonuclease H-like"/>
    <property type="match status" value="1"/>
</dbReference>
<feature type="domain" description="Tf2-1-like SH3-like" evidence="3">
    <location>
        <begin position="113"/>
        <end position="177"/>
    </location>
</feature>
<accession>A0A5A7SRH1</accession>
<evidence type="ECO:0000313" key="4">
    <source>
        <dbReference type="EMBL" id="KAA0031735.1"/>
    </source>
</evidence>
<feature type="region of interest" description="Disordered" evidence="1">
    <location>
        <begin position="354"/>
        <end position="383"/>
    </location>
</feature>
<proteinExistence type="predicted"/>
<dbReference type="Pfam" id="PF00385">
    <property type="entry name" value="Chromo"/>
    <property type="match status" value="1"/>
</dbReference>
<evidence type="ECO:0000259" key="3">
    <source>
        <dbReference type="Pfam" id="PF24626"/>
    </source>
</evidence>
<protein>
    <submittedName>
        <fullName evidence="4">Ty3-gypsy retrotransposon protein</fullName>
    </submittedName>
</protein>
<dbReference type="OrthoDB" id="5554229at2759"/>
<gene>
    <name evidence="4" type="ORF">E6C27_scaffold696G00020</name>
</gene>